<evidence type="ECO:0000313" key="10">
    <source>
        <dbReference type="EMBL" id="MBU9725338.1"/>
    </source>
</evidence>
<reference evidence="10 11" key="1">
    <citation type="submission" date="2021-06" db="EMBL/GenBank/DDBJ databases">
        <title>Description of novel taxa of the family Lachnospiraceae.</title>
        <authorList>
            <person name="Chaplin A.V."/>
            <person name="Sokolova S.R."/>
            <person name="Pikina A.P."/>
            <person name="Korzhanova M."/>
            <person name="Belova V."/>
            <person name="Korostin D."/>
            <person name="Efimov B.A."/>
        </authorList>
    </citation>
    <scope>NUCLEOTIDE SEQUENCE [LARGE SCALE GENOMIC DNA]</scope>
    <source>
        <strain evidence="10 11">ASD4241</strain>
    </source>
</reference>
<keyword evidence="6 10" id="KW-0067">ATP-binding</keyword>
<dbReference type="PANTHER" id="PTHR43790:SF3">
    <property type="entry name" value="D-ALLOSE IMPORT ATP-BINDING PROTEIN ALSA-RELATED"/>
    <property type="match status" value="1"/>
</dbReference>
<dbReference type="PROSITE" id="PS50893">
    <property type="entry name" value="ABC_TRANSPORTER_2"/>
    <property type="match status" value="2"/>
</dbReference>
<dbReference type="InterPro" id="IPR003593">
    <property type="entry name" value="AAA+_ATPase"/>
</dbReference>
<dbReference type="InterPro" id="IPR017871">
    <property type="entry name" value="ABC_transporter-like_CS"/>
</dbReference>
<evidence type="ECO:0000256" key="8">
    <source>
        <dbReference type="ARBA" id="ARBA00023136"/>
    </source>
</evidence>
<dbReference type="InterPro" id="IPR050107">
    <property type="entry name" value="ABC_carbohydrate_import_ATPase"/>
</dbReference>
<evidence type="ECO:0000256" key="3">
    <source>
        <dbReference type="ARBA" id="ARBA00022597"/>
    </source>
</evidence>
<protein>
    <submittedName>
        <fullName evidence="10">Sugar ABC transporter ATP-binding protein</fullName>
    </submittedName>
</protein>
<keyword evidence="3" id="KW-0762">Sugar transport</keyword>
<keyword evidence="4" id="KW-0677">Repeat</keyword>
<keyword evidence="5" id="KW-0547">Nucleotide-binding</keyword>
<dbReference type="EMBL" id="JAHQCX010000002">
    <property type="protein sequence ID" value="MBU9725338.1"/>
    <property type="molecule type" value="Genomic_DNA"/>
</dbReference>
<evidence type="ECO:0000256" key="6">
    <source>
        <dbReference type="ARBA" id="ARBA00022840"/>
    </source>
</evidence>
<evidence type="ECO:0000256" key="5">
    <source>
        <dbReference type="ARBA" id="ARBA00022741"/>
    </source>
</evidence>
<keyword evidence="8" id="KW-0472">Membrane</keyword>
<dbReference type="Pfam" id="PF00005">
    <property type="entry name" value="ABC_tran"/>
    <property type="match status" value="2"/>
</dbReference>
<evidence type="ECO:0000313" key="11">
    <source>
        <dbReference type="Proteomes" id="UP001314681"/>
    </source>
</evidence>
<evidence type="ECO:0000256" key="7">
    <source>
        <dbReference type="ARBA" id="ARBA00022967"/>
    </source>
</evidence>
<dbReference type="GO" id="GO:0005524">
    <property type="term" value="F:ATP binding"/>
    <property type="evidence" value="ECO:0007669"/>
    <property type="project" value="UniProtKB-KW"/>
</dbReference>
<dbReference type="Gene3D" id="3.40.50.300">
    <property type="entry name" value="P-loop containing nucleotide triphosphate hydrolases"/>
    <property type="match status" value="2"/>
</dbReference>
<accession>A0ABS6K499</accession>
<evidence type="ECO:0000256" key="4">
    <source>
        <dbReference type="ARBA" id="ARBA00022737"/>
    </source>
</evidence>
<proteinExistence type="predicted"/>
<dbReference type="InterPro" id="IPR003439">
    <property type="entry name" value="ABC_transporter-like_ATP-bd"/>
</dbReference>
<name>A0ABS6K499_9FIRM</name>
<dbReference type="Proteomes" id="UP001314681">
    <property type="component" value="Unassembled WGS sequence"/>
</dbReference>
<feature type="domain" description="ABC transporter" evidence="9">
    <location>
        <begin position="6"/>
        <end position="244"/>
    </location>
</feature>
<dbReference type="SMART" id="SM00382">
    <property type="entry name" value="AAA"/>
    <property type="match status" value="2"/>
</dbReference>
<sequence>MVEKVLEMKGIYKAFPGVVAVDKVDLDLYGGEVLALMGENGAGKSTLIKILSGMYKADEGEIIVGGKSYKEFTTKEAIDLGIGIIYQELNYLNDLTIAENILLGQVPTSGPLKKIDYKNMFEKAKGIMERVGLGYRKPTDMVSELSVAEKQLIEIARAFSRNVKILVMDEPTSALNEVETKKLFELIRDIKKDGVGVIYISHRMEELFQIADRVEIMRDGKYITTLNVKETNTDEIVAYMVGREVNDMYPSRDCKIGDVAFEVKGLSTSYLKDISIQVRAGEVVGLFGLMGAGRSEVCRCVVGSQKADAGTLVMNGQEFMNATPLEALKRGISYVPAERKTEGVNLVAPVRDNITLSNLDKIKRKGKLDLKYETQLAEEWVKKLSVKTPSVMTEAGTLSGGNQQKLVIAKSLNTDPSVMILNEPTRGIDVGAKVEIYNLINELCSQNKAVIMISSELPEIMALSDRIYVLCEGKITGEVSKGDYSQEGLLKYAIGEC</sequence>
<dbReference type="SUPFAM" id="SSF52540">
    <property type="entry name" value="P-loop containing nucleoside triphosphate hydrolases"/>
    <property type="match status" value="2"/>
</dbReference>
<comment type="caution">
    <text evidence="10">The sequence shown here is derived from an EMBL/GenBank/DDBJ whole genome shotgun (WGS) entry which is preliminary data.</text>
</comment>
<keyword evidence="2" id="KW-1003">Cell membrane</keyword>
<keyword evidence="7" id="KW-1278">Translocase</keyword>
<dbReference type="PROSITE" id="PS00211">
    <property type="entry name" value="ABC_TRANSPORTER_1"/>
    <property type="match status" value="1"/>
</dbReference>
<organism evidence="10 11">
    <name type="scientific">Diplocloster modestus</name>
    <dbReference type="NCBI Taxonomy" id="2850322"/>
    <lineage>
        <taxon>Bacteria</taxon>
        <taxon>Bacillati</taxon>
        <taxon>Bacillota</taxon>
        <taxon>Clostridia</taxon>
        <taxon>Lachnospirales</taxon>
        <taxon>Lachnospiraceae</taxon>
        <taxon>Diplocloster</taxon>
    </lineage>
</organism>
<dbReference type="CDD" id="cd03215">
    <property type="entry name" value="ABC_Carb_Monos_II"/>
    <property type="match status" value="1"/>
</dbReference>
<evidence type="ECO:0000256" key="1">
    <source>
        <dbReference type="ARBA" id="ARBA00022448"/>
    </source>
</evidence>
<keyword evidence="1" id="KW-0813">Transport</keyword>
<dbReference type="InterPro" id="IPR027417">
    <property type="entry name" value="P-loop_NTPase"/>
</dbReference>
<dbReference type="CDD" id="cd03216">
    <property type="entry name" value="ABC_Carb_Monos_I"/>
    <property type="match status" value="1"/>
</dbReference>
<evidence type="ECO:0000256" key="2">
    <source>
        <dbReference type="ARBA" id="ARBA00022475"/>
    </source>
</evidence>
<gene>
    <name evidence="10" type="ORF">KTH90_04840</name>
</gene>
<keyword evidence="11" id="KW-1185">Reference proteome</keyword>
<evidence type="ECO:0000259" key="9">
    <source>
        <dbReference type="PROSITE" id="PS50893"/>
    </source>
</evidence>
<dbReference type="PANTHER" id="PTHR43790">
    <property type="entry name" value="CARBOHYDRATE TRANSPORT ATP-BINDING PROTEIN MG119-RELATED"/>
    <property type="match status" value="1"/>
</dbReference>
<feature type="domain" description="ABC transporter" evidence="9">
    <location>
        <begin position="254"/>
        <end position="497"/>
    </location>
</feature>